<evidence type="ECO:0000313" key="3">
    <source>
        <dbReference type="Proteomes" id="UP001451571"/>
    </source>
</evidence>
<dbReference type="RefSeq" id="WP_342759634.1">
    <property type="nucleotide sequence ID" value="NZ_CP146256.1"/>
</dbReference>
<dbReference type="InterPro" id="IPR016181">
    <property type="entry name" value="Acyl_CoA_acyltransferase"/>
</dbReference>
<gene>
    <name evidence="2" type="ORF">V6984_09985</name>
</gene>
<feature type="domain" description="N-acetyltransferase" evidence="1">
    <location>
        <begin position="24"/>
        <end position="177"/>
    </location>
</feature>
<dbReference type="Pfam" id="PF00583">
    <property type="entry name" value="Acetyltransf_1"/>
    <property type="match status" value="1"/>
</dbReference>
<keyword evidence="2" id="KW-0808">Transferase</keyword>
<organism evidence="2 3">
    <name type="scientific">Kineothrix sedimenti</name>
    <dbReference type="NCBI Taxonomy" id="3123317"/>
    <lineage>
        <taxon>Bacteria</taxon>
        <taxon>Bacillati</taxon>
        <taxon>Bacillota</taxon>
        <taxon>Clostridia</taxon>
        <taxon>Lachnospirales</taxon>
        <taxon>Lachnospiraceae</taxon>
        <taxon>Kineothrix</taxon>
    </lineage>
</organism>
<reference evidence="2 3" key="1">
    <citation type="submission" date="2024-02" db="EMBL/GenBank/DDBJ databases">
        <title>Bacterial strain from lacustrine sediment.</title>
        <authorList>
            <person name="Petit C."/>
            <person name="Fadhlaoui K."/>
        </authorList>
    </citation>
    <scope>NUCLEOTIDE SEQUENCE [LARGE SCALE GENOMIC DNA]</scope>
    <source>
        <strain evidence="2 3">IPX-CK</strain>
    </source>
</reference>
<accession>A0ABZ3F0K0</accession>
<evidence type="ECO:0000259" key="1">
    <source>
        <dbReference type="PROSITE" id="PS51186"/>
    </source>
</evidence>
<dbReference type="Gene3D" id="3.40.630.30">
    <property type="match status" value="1"/>
</dbReference>
<protein>
    <submittedName>
        <fullName evidence="2">GNAT family N-acetyltransferase</fullName>
        <ecNumber evidence="2">2.3.1.-</ecNumber>
    </submittedName>
</protein>
<sequence>MKDITIRRPGIEERESIHTFFEEMLVDTFEKNNVSDMKELLQEEILDKKRYIAQDFETEGEERFFLLAEHKGEIIGSIEYGPSNDLLNSCTGGEFKDMLEIGTVFVRPDWQKRGISVLLMYSLFEELKEKRVEEVCFDSGYKIAQGIWCKRFGSPAYYLENYWGEGFHHMVWRVKVKEALVRFAPKAVEP</sequence>
<name>A0ABZ3F0K0_9FIRM</name>
<dbReference type="GO" id="GO:0016746">
    <property type="term" value="F:acyltransferase activity"/>
    <property type="evidence" value="ECO:0007669"/>
    <property type="project" value="UniProtKB-KW"/>
</dbReference>
<dbReference type="EMBL" id="CP146256">
    <property type="protein sequence ID" value="XAH76061.1"/>
    <property type="molecule type" value="Genomic_DNA"/>
</dbReference>
<dbReference type="InterPro" id="IPR000182">
    <property type="entry name" value="GNAT_dom"/>
</dbReference>
<dbReference type="SUPFAM" id="SSF55729">
    <property type="entry name" value="Acyl-CoA N-acyltransferases (Nat)"/>
    <property type="match status" value="1"/>
</dbReference>
<keyword evidence="2" id="KW-0012">Acyltransferase</keyword>
<proteinExistence type="predicted"/>
<dbReference type="CDD" id="cd04301">
    <property type="entry name" value="NAT_SF"/>
    <property type="match status" value="1"/>
</dbReference>
<dbReference type="Proteomes" id="UP001451571">
    <property type="component" value="Chromosome"/>
</dbReference>
<evidence type="ECO:0000313" key="2">
    <source>
        <dbReference type="EMBL" id="XAH76061.1"/>
    </source>
</evidence>
<dbReference type="PROSITE" id="PS51186">
    <property type="entry name" value="GNAT"/>
    <property type="match status" value="1"/>
</dbReference>
<keyword evidence="3" id="KW-1185">Reference proteome</keyword>
<dbReference type="EC" id="2.3.1.-" evidence="2"/>